<name>A0A923LH04_9FIRM</name>
<sequence>MEKKLPRPMTPFDELVTPPAVQTMKLLLPYTPASGQQMLGTFIKFIELKETFAFFQKRGQQLHSQALQRPAPSSPAEILEELGPYLPPEGASALEQFSNIMQMMEMAKTFQDSFDPDVASTQPSDKKEQISPLEMMMGMLTPEQKEMFEAYNSIFSNNDNTDIRNFQKGDDIVERMDKPPGNEKY</sequence>
<dbReference type="Proteomes" id="UP000652477">
    <property type="component" value="Unassembled WGS sequence"/>
</dbReference>
<evidence type="ECO:0000313" key="1">
    <source>
        <dbReference type="EMBL" id="MBC5688603.1"/>
    </source>
</evidence>
<comment type="caution">
    <text evidence="1">The sequence shown here is derived from an EMBL/GenBank/DDBJ whole genome shotgun (WGS) entry which is preliminary data.</text>
</comment>
<gene>
    <name evidence="1" type="ORF">H8S37_06625</name>
</gene>
<dbReference type="EMBL" id="JACOPF010000001">
    <property type="protein sequence ID" value="MBC5688603.1"/>
    <property type="molecule type" value="Genomic_DNA"/>
</dbReference>
<keyword evidence="2" id="KW-1185">Reference proteome</keyword>
<dbReference type="AlphaFoldDB" id="A0A923LH04"/>
<proteinExistence type="predicted"/>
<evidence type="ECO:0000313" key="2">
    <source>
        <dbReference type="Proteomes" id="UP000652477"/>
    </source>
</evidence>
<dbReference type="RefSeq" id="WP_186875208.1">
    <property type="nucleotide sequence ID" value="NZ_JACOPF010000001.1"/>
</dbReference>
<organism evidence="1 2">
    <name type="scientific">Mediterraneibacter hominis</name>
    <dbReference type="NCBI Taxonomy" id="2763054"/>
    <lineage>
        <taxon>Bacteria</taxon>
        <taxon>Bacillati</taxon>
        <taxon>Bacillota</taxon>
        <taxon>Clostridia</taxon>
        <taxon>Lachnospirales</taxon>
        <taxon>Lachnospiraceae</taxon>
        <taxon>Mediterraneibacter</taxon>
    </lineage>
</organism>
<protein>
    <submittedName>
        <fullName evidence="1">Uncharacterized protein</fullName>
    </submittedName>
</protein>
<accession>A0A923LH04</accession>
<reference evidence="1" key="1">
    <citation type="submission" date="2020-08" db="EMBL/GenBank/DDBJ databases">
        <title>Genome public.</title>
        <authorList>
            <person name="Liu C."/>
            <person name="Sun Q."/>
        </authorList>
    </citation>
    <scope>NUCLEOTIDE SEQUENCE</scope>
    <source>
        <strain evidence="1">NSJ-55</strain>
    </source>
</reference>